<reference evidence="2 3" key="1">
    <citation type="submission" date="2020-08" db="EMBL/GenBank/DDBJ databases">
        <title>Genomic Encyclopedia of Type Strains, Phase IV (KMG-IV): sequencing the most valuable type-strain genomes for metagenomic binning, comparative biology and taxonomic classification.</title>
        <authorList>
            <person name="Goeker M."/>
        </authorList>
    </citation>
    <scope>NUCLEOTIDE SEQUENCE [LARGE SCALE GENOMIC DNA]</scope>
    <source>
        <strain evidence="2 3">DSM 103737</strain>
    </source>
</reference>
<keyword evidence="3" id="KW-1185">Reference proteome</keyword>
<feature type="chain" id="PRO_5032921737" description="Entry exclusion lipoprotein TrbK" evidence="1">
    <location>
        <begin position="22"/>
        <end position="71"/>
    </location>
</feature>
<dbReference type="PROSITE" id="PS51257">
    <property type="entry name" value="PROKAR_LIPOPROTEIN"/>
    <property type="match status" value="1"/>
</dbReference>
<dbReference type="Proteomes" id="UP000577362">
    <property type="component" value="Unassembled WGS sequence"/>
</dbReference>
<dbReference type="AlphaFoldDB" id="A0A840BTL2"/>
<keyword evidence="1" id="KW-0732">Signal</keyword>
<comment type="caution">
    <text evidence="2">The sequence shown here is derived from an EMBL/GenBank/DDBJ whole genome shotgun (WGS) entry which is preliminary data.</text>
</comment>
<gene>
    <name evidence="2" type="ORF">GGR16_001316</name>
</gene>
<feature type="signal peptide" evidence="1">
    <location>
        <begin position="1"/>
        <end position="21"/>
    </location>
</feature>
<accession>A0A840BTL2</accession>
<name>A0A840BTL2_9HYPH</name>
<organism evidence="2 3">
    <name type="scientific">Chelatococcus caeni</name>
    <dbReference type="NCBI Taxonomy" id="1348468"/>
    <lineage>
        <taxon>Bacteria</taxon>
        <taxon>Pseudomonadati</taxon>
        <taxon>Pseudomonadota</taxon>
        <taxon>Alphaproteobacteria</taxon>
        <taxon>Hyphomicrobiales</taxon>
        <taxon>Chelatococcaceae</taxon>
        <taxon>Chelatococcus</taxon>
    </lineage>
</organism>
<evidence type="ECO:0000313" key="3">
    <source>
        <dbReference type="Proteomes" id="UP000577362"/>
    </source>
</evidence>
<dbReference type="RefSeq" id="WP_156332802.1">
    <property type="nucleotide sequence ID" value="NZ_JACIEN010000001.1"/>
</dbReference>
<evidence type="ECO:0000313" key="2">
    <source>
        <dbReference type="EMBL" id="MBB4016310.1"/>
    </source>
</evidence>
<evidence type="ECO:0000256" key="1">
    <source>
        <dbReference type="SAM" id="SignalP"/>
    </source>
</evidence>
<proteinExistence type="predicted"/>
<sequence>MGRLALVVALCAASAACQSQAQRTAELQAICADPITRTPGNFYAPECAAIEPQTNAQLAEDYLEDAPRADR</sequence>
<protein>
    <recommendedName>
        <fullName evidence="4">Entry exclusion lipoprotein TrbK</fullName>
    </recommendedName>
</protein>
<dbReference type="EMBL" id="JACIEN010000001">
    <property type="protein sequence ID" value="MBB4016310.1"/>
    <property type="molecule type" value="Genomic_DNA"/>
</dbReference>
<evidence type="ECO:0008006" key="4">
    <source>
        <dbReference type="Google" id="ProtNLM"/>
    </source>
</evidence>